<dbReference type="Proteomes" id="UP001158067">
    <property type="component" value="Unassembled WGS sequence"/>
</dbReference>
<comment type="caution">
    <text evidence="1">The sequence shown here is derived from an EMBL/GenBank/DDBJ whole genome shotgun (WGS) entry which is preliminary data.</text>
</comment>
<organism evidence="1 2">
    <name type="scientific">Neorhodopirellula lusitana</name>
    <dbReference type="NCBI Taxonomy" id="445327"/>
    <lineage>
        <taxon>Bacteria</taxon>
        <taxon>Pseudomonadati</taxon>
        <taxon>Planctomycetota</taxon>
        <taxon>Planctomycetia</taxon>
        <taxon>Pirellulales</taxon>
        <taxon>Pirellulaceae</taxon>
        <taxon>Neorhodopirellula</taxon>
    </lineage>
</organism>
<reference evidence="1 2" key="1">
    <citation type="submission" date="2017-05" db="EMBL/GenBank/DDBJ databases">
        <authorList>
            <person name="Varghese N."/>
            <person name="Submissions S."/>
        </authorList>
    </citation>
    <scope>NUCLEOTIDE SEQUENCE [LARGE SCALE GENOMIC DNA]</scope>
    <source>
        <strain evidence="1 2">DSM 25457</strain>
    </source>
</reference>
<sequence length="34" mass="3822">MSYQFKIEHHGKSDRLGLASELQAFADSEDVQIA</sequence>
<evidence type="ECO:0000313" key="2">
    <source>
        <dbReference type="Proteomes" id="UP001158067"/>
    </source>
</evidence>
<protein>
    <submittedName>
        <fullName evidence="1">Uncharacterized protein</fullName>
    </submittedName>
</protein>
<keyword evidence="2" id="KW-1185">Reference proteome</keyword>
<name>A0ABY1Q5S4_9BACT</name>
<gene>
    <name evidence="1" type="ORF">SAMN06265222_105134</name>
</gene>
<accession>A0ABY1Q5S4</accession>
<proteinExistence type="predicted"/>
<evidence type="ECO:0000313" key="1">
    <source>
        <dbReference type="EMBL" id="SMP56342.1"/>
    </source>
</evidence>
<dbReference type="EMBL" id="FXUG01000005">
    <property type="protein sequence ID" value="SMP56342.1"/>
    <property type="molecule type" value="Genomic_DNA"/>
</dbReference>